<reference evidence="2" key="1">
    <citation type="submission" date="2018-05" db="EMBL/GenBank/DDBJ databases">
        <title>Micromonospora globispora sp. nov. and Micromonospora rugosa sp. nov., isolated from marine sediment.</title>
        <authorList>
            <person name="Carro L."/>
            <person name="Aysel V."/>
            <person name="Cetin D."/>
            <person name="Igual J.M."/>
            <person name="Klenk H.-P."/>
            <person name="Trujillo M.E."/>
            <person name="Sahin N."/>
        </authorList>
    </citation>
    <scope>NUCLEOTIDE SEQUENCE [LARGE SCALE GENOMIC DNA]</scope>
    <source>
        <strain evidence="2">S2904</strain>
    </source>
</reference>
<dbReference type="RefSeq" id="WP_109947233.1">
    <property type="nucleotide sequence ID" value="NZ_QGGF01000206.1"/>
</dbReference>
<protein>
    <recommendedName>
        <fullName evidence="3">DUF2867 domain-containing protein</fullName>
    </recommendedName>
</protein>
<evidence type="ECO:0000313" key="2">
    <source>
        <dbReference type="Proteomes" id="UP000245683"/>
    </source>
</evidence>
<evidence type="ECO:0008006" key="3">
    <source>
        <dbReference type="Google" id="ProtNLM"/>
    </source>
</evidence>
<dbReference type="AlphaFoldDB" id="A0A317JUJ3"/>
<dbReference type="SUPFAM" id="SSF55961">
    <property type="entry name" value="Bet v1-like"/>
    <property type="match status" value="1"/>
</dbReference>
<evidence type="ECO:0000313" key="1">
    <source>
        <dbReference type="EMBL" id="PWU44399.1"/>
    </source>
</evidence>
<accession>A0A317JUJ3</accession>
<dbReference type="OrthoDB" id="164904at2"/>
<comment type="caution">
    <text evidence="1">The sequence shown here is derived from an EMBL/GenBank/DDBJ whole genome shotgun (WGS) entry which is preliminary data.</text>
</comment>
<name>A0A317JUJ3_9ACTN</name>
<proteinExistence type="predicted"/>
<sequence>MDNALPFIDEHRVLVSAPAGAVWRSLTTQLANPRPGGAAALAQLLAAEPRRASGHSLDQGATIPGFAVAEAEPERLVRLTGHHRFSRYALTFTLVAQPDGTVLSARTDAEFPGPHGWVYRQLVITSGAHRILTARMLRTVGRRAERLSAS</sequence>
<dbReference type="EMBL" id="QGSV01000326">
    <property type="protein sequence ID" value="PWU44399.1"/>
    <property type="molecule type" value="Genomic_DNA"/>
</dbReference>
<organism evidence="1 2">
    <name type="scientific">Micromonospora globispora</name>
    <dbReference type="NCBI Taxonomy" id="1450148"/>
    <lineage>
        <taxon>Bacteria</taxon>
        <taxon>Bacillati</taxon>
        <taxon>Actinomycetota</taxon>
        <taxon>Actinomycetes</taxon>
        <taxon>Micromonosporales</taxon>
        <taxon>Micromonosporaceae</taxon>
        <taxon>Micromonospora</taxon>
    </lineage>
</organism>
<keyword evidence="2" id="KW-1185">Reference proteome</keyword>
<gene>
    <name evidence="1" type="ORF">DLJ46_26230</name>
</gene>
<dbReference type="Proteomes" id="UP000245683">
    <property type="component" value="Unassembled WGS sequence"/>
</dbReference>